<reference evidence="1 2" key="1">
    <citation type="submission" date="2017-02" db="EMBL/GenBank/DDBJ databases">
        <title>Acinetobacter sp. ANC 4945, whole genome shotgun sequencing project.</title>
        <authorList>
            <person name="Radolfova-Krizova L."/>
            <person name="Al Atrouni A."/>
            <person name="Nemec A."/>
        </authorList>
    </citation>
    <scope>NUCLEOTIDE SEQUENCE [LARGE SCALE GENOMIC DNA]</scope>
    <source>
        <strain evidence="1 2">ANC 4945</strain>
    </source>
</reference>
<protein>
    <submittedName>
        <fullName evidence="1">Uncharacterized protein</fullName>
    </submittedName>
</protein>
<evidence type="ECO:0000313" key="2">
    <source>
        <dbReference type="Proteomes" id="UP000191160"/>
    </source>
</evidence>
<dbReference type="RefSeq" id="WP_078188979.1">
    <property type="nucleotide sequence ID" value="NZ_JAMCOZ010000002.1"/>
</dbReference>
<evidence type="ECO:0000313" key="1">
    <source>
        <dbReference type="EMBL" id="OOV85509.1"/>
    </source>
</evidence>
<name>A0A1T1H6K5_9GAMM</name>
<keyword evidence="2" id="KW-1185">Reference proteome</keyword>
<organism evidence="1 2">
    <name type="scientific">Acinetobacter amyesii</name>
    <dbReference type="NCBI Taxonomy" id="2942470"/>
    <lineage>
        <taxon>Bacteria</taxon>
        <taxon>Pseudomonadati</taxon>
        <taxon>Pseudomonadota</taxon>
        <taxon>Gammaproteobacteria</taxon>
        <taxon>Moraxellales</taxon>
        <taxon>Moraxellaceae</taxon>
        <taxon>Acinetobacter</taxon>
    </lineage>
</organism>
<gene>
    <name evidence="1" type="ORF">B1202_02385</name>
</gene>
<dbReference type="AlphaFoldDB" id="A0A1T1H6K5"/>
<sequence length="105" mass="11763">MKKIIILGVFLYPAVVFGDISKSEFCKDISSYAELVMEKRQNGMSIKTLLLAVSRSSSSDSVKELMESIVEGAFSTPAYSLEKNKTKAINEYSAKIYLDCKRHLK</sequence>
<comment type="caution">
    <text evidence="1">The sequence shown here is derived from an EMBL/GenBank/DDBJ whole genome shotgun (WGS) entry which is preliminary data.</text>
</comment>
<dbReference type="Proteomes" id="UP000191160">
    <property type="component" value="Unassembled WGS sequence"/>
</dbReference>
<accession>A0A1T1H6K5</accession>
<dbReference type="EMBL" id="MVKX01000001">
    <property type="protein sequence ID" value="OOV85509.1"/>
    <property type="molecule type" value="Genomic_DNA"/>
</dbReference>
<proteinExistence type="predicted"/>